<proteinExistence type="predicted"/>
<dbReference type="GeneID" id="26855103"/>
<organism evidence="1 2">
    <name type="scientific">Cnaphalocrocis medinalis granulovirus</name>
    <dbReference type="NCBI Taxonomy" id="1750712"/>
    <lineage>
        <taxon>Viruses</taxon>
        <taxon>Viruses incertae sedis</taxon>
        <taxon>Naldaviricetes</taxon>
        <taxon>Lefavirales</taxon>
        <taxon>Baculoviridae</taxon>
        <taxon>Betabaculovirus</taxon>
        <taxon>Betabaculovirus cnamedinalis</taxon>
    </lineage>
</organism>
<dbReference type="GO" id="GO:0005198">
    <property type="term" value="F:structural molecule activity"/>
    <property type="evidence" value="ECO:0007669"/>
    <property type="project" value="InterPro"/>
</dbReference>
<sequence length="297" mass="34558">MMADYDNLMYNICDLNNFCIFQDVSSDLCTTYNNNNYYNRCSPDAANCFADRTFICNYHLGKYFKILKSSFTIPSGKDNRSFKMLVGQSLLPQNSVSGQTSRILIPLDHETHLNTSARNLMERFVIYTIYEDKDKIKELCETLLRQEFYEQNLWIAFQNKLGAIMNMVNPTNMCEKPIQEAETRIFNDNTYALEFPIFLKNLINRLVKPTMLSIQRFVIKIEDKDTCSFTKDGLIVPDLHNPNQPVRLEVGPMFQPQFNIRTYVEFSGRATMEQRALNEYEEVILSRPLLNGSQTNV</sequence>
<dbReference type="RefSeq" id="YP_009229996.1">
    <property type="nucleotide sequence ID" value="NC_029304.2"/>
</dbReference>
<evidence type="ECO:0000313" key="1">
    <source>
        <dbReference type="EMBL" id="AMF83829.1"/>
    </source>
</evidence>
<dbReference type="InterPro" id="IPR007589">
    <property type="entry name" value="Baculo_VP39"/>
</dbReference>
<dbReference type="Proteomes" id="UP000202719">
    <property type="component" value="Segment"/>
</dbReference>
<dbReference type="OrthoDB" id="9419at10239"/>
<name>A0A109WW84_9BBAC</name>
<reference evidence="1 2" key="1">
    <citation type="journal article" date="2015" name="Virol. Sin.">
        <title>Genome sequencing and analysis of a granulovirus isolated from the Asiatic rice leafroller, Cnaphalocrocis medinalis.</title>
        <authorList>
            <person name="Zhang S."/>
            <person name="Zhu Z."/>
            <person name="Sun S."/>
            <person name="Chen Q."/>
            <person name="Deng F."/>
            <person name="Yang K."/>
        </authorList>
    </citation>
    <scope>NUCLEOTIDE SEQUENCE [LARGE SCALE GENOMIC DNA]</scope>
    <source>
        <strain evidence="1 2">Enping</strain>
    </source>
</reference>
<keyword evidence="2" id="KW-1185">Reference proteome</keyword>
<dbReference type="Pfam" id="PF04501">
    <property type="entry name" value="Baculo_VP39"/>
    <property type="match status" value="1"/>
</dbReference>
<dbReference type="GO" id="GO:0019028">
    <property type="term" value="C:viral capsid"/>
    <property type="evidence" value="ECO:0007669"/>
    <property type="project" value="InterPro"/>
</dbReference>
<protein>
    <submittedName>
        <fullName evidence="1">Vp39</fullName>
    </submittedName>
</protein>
<evidence type="ECO:0000313" key="2">
    <source>
        <dbReference type="Proteomes" id="UP000202719"/>
    </source>
</evidence>
<gene>
    <name evidence="1" type="primary">vp39</name>
</gene>
<dbReference type="EMBL" id="KU593505">
    <property type="protein sequence ID" value="AMF83829.1"/>
    <property type="molecule type" value="Genomic_DNA"/>
</dbReference>
<dbReference type="KEGG" id="vg:26855103"/>
<accession>A0A109WW84</accession>